<dbReference type="EMBL" id="LNFO01004321">
    <property type="protein sequence ID" value="KUF81143.1"/>
    <property type="molecule type" value="Genomic_DNA"/>
</dbReference>
<keyword evidence="1" id="KW-0472">Membrane</keyword>
<feature type="transmembrane region" description="Helical" evidence="1">
    <location>
        <begin position="407"/>
        <end position="425"/>
    </location>
</feature>
<gene>
    <name evidence="2" type="ORF">AM587_10013891</name>
</gene>
<feature type="transmembrane region" description="Helical" evidence="1">
    <location>
        <begin position="523"/>
        <end position="544"/>
    </location>
</feature>
<dbReference type="Proteomes" id="UP000052943">
    <property type="component" value="Unassembled WGS sequence"/>
</dbReference>
<evidence type="ECO:0000313" key="3">
    <source>
        <dbReference type="Proteomes" id="UP000052943"/>
    </source>
</evidence>
<sequence length="725" mass="81953">MTDIPRTGLGVRNLQEYYPIPLMPSTAVRFGPFSYPVVHIWRPDNKNGSSGDETGDILSAQFEGVKGVEPISAARVWSYQYDTTSVGLRGAVELLNVPEFPPFLLYKPQSNQPGANADSLLPLNTTFTMIDGFITAAVSHLRREDNVRYATKHNWVDRIHHYVVSFASKNPAWRLHSLHVMQNLRNMKSLEICSHNGIKQRSPPRPRFCNHPGIWKCKHPLNESLPDIRLRDHMDLRLQSLHQQYPDLELDVAVVSSQRLSSTSGAMRSTFYNYEALEIVVFTRGRRCEKVNNSTTCRTVFVDDYRYERDIVQTNLIDWYGFISMLRGGAQTYVWIRLALLTYGAYVAAKPSVDGKITSNYRWVSTAKIVLKIPFQVIVYSSLLPVSFYVVALVLDSSFMDIFLDSYWASVAGSVNFELMAFVDTTAVQMRNVWLLALLGFVLVFVIRKTRDHWHDGVPGVRGLLISFTSTLTICGPYKKSLLRDTNITSVFRIADEGSTMDIIHCSPGRYMNSSSYIFDDSATMLLFCIGAVMTVAIIIKFLGSFTSTSSWIRRETEGVVLSSTPVVPGGARSLWPASVMSIRFHAATRHPMPRQGRSKPHVASSPTIDMIPRQMRGFSLAVTGNLRRGVHCWSTEYRSIIQLMNVAMMTDPWSLFWLRVLGIQLYLYKIHNEVNSTRSGIYAVILPFREDEVEEYTGMSSGEYQLLDSANSRDIPMSVLLQCG</sequence>
<feature type="transmembrane region" description="Helical" evidence="1">
    <location>
        <begin position="369"/>
        <end position="395"/>
    </location>
</feature>
<keyword evidence="1" id="KW-1133">Transmembrane helix</keyword>
<proteinExistence type="predicted"/>
<dbReference type="AlphaFoldDB" id="A0A0W8CAS5"/>
<feature type="transmembrane region" description="Helical" evidence="1">
    <location>
        <begin position="432"/>
        <end position="448"/>
    </location>
</feature>
<dbReference type="OrthoDB" id="68488at2759"/>
<evidence type="ECO:0000313" key="2">
    <source>
        <dbReference type="EMBL" id="KUF81143.1"/>
    </source>
</evidence>
<feature type="transmembrane region" description="Helical" evidence="1">
    <location>
        <begin position="332"/>
        <end position="349"/>
    </location>
</feature>
<protein>
    <submittedName>
        <fullName evidence="2">Uncharacterized protein</fullName>
    </submittedName>
</protein>
<evidence type="ECO:0000256" key="1">
    <source>
        <dbReference type="SAM" id="Phobius"/>
    </source>
</evidence>
<reference evidence="2 3" key="1">
    <citation type="submission" date="2015-11" db="EMBL/GenBank/DDBJ databases">
        <title>Genomes and virulence difference between two physiological races of Phytophthora nicotianae.</title>
        <authorList>
            <person name="Liu H."/>
            <person name="Ma X."/>
            <person name="Yu H."/>
            <person name="Fang D."/>
            <person name="Li Y."/>
            <person name="Wang X."/>
            <person name="Wang W."/>
            <person name="Dong Y."/>
            <person name="Xiao B."/>
        </authorList>
    </citation>
    <scope>NUCLEOTIDE SEQUENCE [LARGE SCALE GENOMIC DNA]</scope>
    <source>
        <strain evidence="3">race 0</strain>
    </source>
</reference>
<comment type="caution">
    <text evidence="2">The sequence shown here is derived from an EMBL/GenBank/DDBJ whole genome shotgun (WGS) entry which is preliminary data.</text>
</comment>
<organism evidence="2 3">
    <name type="scientific">Phytophthora nicotianae</name>
    <name type="common">Potato buckeye rot agent</name>
    <name type="synonym">Phytophthora parasitica</name>
    <dbReference type="NCBI Taxonomy" id="4792"/>
    <lineage>
        <taxon>Eukaryota</taxon>
        <taxon>Sar</taxon>
        <taxon>Stramenopiles</taxon>
        <taxon>Oomycota</taxon>
        <taxon>Peronosporomycetes</taxon>
        <taxon>Peronosporales</taxon>
        <taxon>Peronosporaceae</taxon>
        <taxon>Phytophthora</taxon>
    </lineage>
</organism>
<keyword evidence="1" id="KW-0812">Transmembrane</keyword>
<name>A0A0W8CAS5_PHYNI</name>
<accession>A0A0W8CAS5</accession>